<sequence>MASSTLYQNLPFLLKPVNPLYTTRPRPRPTGATTTTAYVAIRCGPRSNRGPLMKGRILSIEAINAIQTLKRAHKSSSTTPDYSPILSRLLKADLLATLRELLRQDHCALALHAFSAVRSEYHNPDLSLYADVAAALARNRMVEDLDRLICDLETDCGGGGIQCDDKGLIRLIKAVIGADRRESTVRIYEMMKRSGWGSTFEADEYVVKVLSKGLRRLGEESLAVEVKGLSRANLEKLSV</sequence>
<dbReference type="Gene3D" id="1.25.40.10">
    <property type="entry name" value="Tetratricopeptide repeat domain"/>
    <property type="match status" value="1"/>
</dbReference>
<dbReference type="AlphaFoldDB" id="A0A8J4Q9L2"/>
<dbReference type="GO" id="GO:0003723">
    <property type="term" value="F:RNA binding"/>
    <property type="evidence" value="ECO:0007669"/>
    <property type="project" value="InterPro"/>
</dbReference>
<dbReference type="EMBL" id="JRKL02011336">
    <property type="protein sequence ID" value="KAF3945741.1"/>
    <property type="molecule type" value="Genomic_DNA"/>
</dbReference>
<evidence type="ECO:0000313" key="2">
    <source>
        <dbReference type="Proteomes" id="UP000737018"/>
    </source>
</evidence>
<accession>A0A8J4Q9L2</accession>
<dbReference type="OrthoDB" id="675068at2759"/>
<gene>
    <name evidence="1" type="ORF">CMV_027913</name>
</gene>
<dbReference type="GO" id="GO:0009658">
    <property type="term" value="P:chloroplast organization"/>
    <property type="evidence" value="ECO:0007669"/>
    <property type="project" value="InterPro"/>
</dbReference>
<dbReference type="PANTHER" id="PTHR47594:SF3">
    <property type="entry name" value="PROTEIN THYLAKOID ASSEMBLY 8, CHLOROPLASTIC"/>
    <property type="match status" value="1"/>
</dbReference>
<evidence type="ECO:0000313" key="1">
    <source>
        <dbReference type="EMBL" id="KAF3945741.1"/>
    </source>
</evidence>
<keyword evidence="2" id="KW-1185">Reference proteome</keyword>
<reference evidence="1" key="1">
    <citation type="submission" date="2020-03" db="EMBL/GenBank/DDBJ databases">
        <title>Castanea mollissima Vanexum genome sequencing.</title>
        <authorList>
            <person name="Staton M."/>
        </authorList>
    </citation>
    <scope>NUCLEOTIDE SEQUENCE</scope>
    <source>
        <tissue evidence="1">Leaf</tissue>
    </source>
</reference>
<dbReference type="Proteomes" id="UP000737018">
    <property type="component" value="Unassembled WGS sequence"/>
</dbReference>
<protein>
    <submittedName>
        <fullName evidence="1">Uncharacterized protein</fullName>
    </submittedName>
</protein>
<name>A0A8J4Q9L2_9ROSI</name>
<dbReference type="InterPro" id="IPR011990">
    <property type="entry name" value="TPR-like_helical_dom_sf"/>
</dbReference>
<dbReference type="PANTHER" id="PTHR47594">
    <property type="entry name" value="PPR CONTAINING PLANT-LIKE PROTEIN"/>
    <property type="match status" value="1"/>
</dbReference>
<comment type="caution">
    <text evidence="1">The sequence shown here is derived from an EMBL/GenBank/DDBJ whole genome shotgun (WGS) entry which is preliminary data.</text>
</comment>
<dbReference type="GO" id="GO:0000373">
    <property type="term" value="P:Group II intron splicing"/>
    <property type="evidence" value="ECO:0007669"/>
    <property type="project" value="InterPro"/>
</dbReference>
<dbReference type="InterPro" id="IPR044190">
    <property type="entry name" value="THA8-like"/>
</dbReference>
<proteinExistence type="predicted"/>
<organism evidence="1 2">
    <name type="scientific">Castanea mollissima</name>
    <name type="common">Chinese chestnut</name>
    <dbReference type="NCBI Taxonomy" id="60419"/>
    <lineage>
        <taxon>Eukaryota</taxon>
        <taxon>Viridiplantae</taxon>
        <taxon>Streptophyta</taxon>
        <taxon>Embryophyta</taxon>
        <taxon>Tracheophyta</taxon>
        <taxon>Spermatophyta</taxon>
        <taxon>Magnoliopsida</taxon>
        <taxon>eudicotyledons</taxon>
        <taxon>Gunneridae</taxon>
        <taxon>Pentapetalae</taxon>
        <taxon>rosids</taxon>
        <taxon>fabids</taxon>
        <taxon>Fagales</taxon>
        <taxon>Fagaceae</taxon>
        <taxon>Castanea</taxon>
    </lineage>
</organism>